<feature type="domain" description="Pseudouridine synthase RsuA/RluA-like" evidence="6">
    <location>
        <begin position="125"/>
        <end position="275"/>
    </location>
</feature>
<evidence type="ECO:0000256" key="1">
    <source>
        <dbReference type="ARBA" id="ARBA00000073"/>
    </source>
</evidence>
<evidence type="ECO:0000259" key="6">
    <source>
        <dbReference type="Pfam" id="PF00849"/>
    </source>
</evidence>
<accession>A0A9D2MNX5</accession>
<dbReference type="GO" id="GO:0003723">
    <property type="term" value="F:RNA binding"/>
    <property type="evidence" value="ECO:0007669"/>
    <property type="project" value="InterPro"/>
</dbReference>
<dbReference type="GO" id="GO:0009982">
    <property type="term" value="F:pseudouridine synthase activity"/>
    <property type="evidence" value="ECO:0007669"/>
    <property type="project" value="InterPro"/>
</dbReference>
<dbReference type="GO" id="GO:0000455">
    <property type="term" value="P:enzyme-directed rRNA pseudouridine synthesis"/>
    <property type="evidence" value="ECO:0007669"/>
    <property type="project" value="TreeGrafter"/>
</dbReference>
<dbReference type="PROSITE" id="PS01129">
    <property type="entry name" value="PSI_RLU"/>
    <property type="match status" value="1"/>
</dbReference>
<organism evidence="7 8">
    <name type="scientific">Candidatus Flavonifractor intestinigallinarum</name>
    <dbReference type="NCBI Taxonomy" id="2838586"/>
    <lineage>
        <taxon>Bacteria</taxon>
        <taxon>Bacillati</taxon>
        <taxon>Bacillota</taxon>
        <taxon>Clostridia</taxon>
        <taxon>Eubacteriales</taxon>
        <taxon>Oscillospiraceae</taxon>
        <taxon>Flavonifractor</taxon>
    </lineage>
</organism>
<dbReference type="InterPro" id="IPR006145">
    <property type="entry name" value="PsdUridine_synth_RsuA/RluA"/>
</dbReference>
<dbReference type="EMBL" id="DWXO01000079">
    <property type="protein sequence ID" value="HJB80984.1"/>
    <property type="molecule type" value="Genomic_DNA"/>
</dbReference>
<evidence type="ECO:0000256" key="4">
    <source>
        <dbReference type="PIRSR" id="PIRSR606225-1"/>
    </source>
</evidence>
<dbReference type="AlphaFoldDB" id="A0A9D2MNX5"/>
<dbReference type="Pfam" id="PF00849">
    <property type="entry name" value="PseudoU_synth_2"/>
    <property type="match status" value="1"/>
</dbReference>
<dbReference type="Proteomes" id="UP000823921">
    <property type="component" value="Unassembled WGS sequence"/>
</dbReference>
<comment type="catalytic activity">
    <reaction evidence="1 5">
        <text>a uridine in RNA = a pseudouridine in RNA</text>
        <dbReference type="Rhea" id="RHEA:48348"/>
        <dbReference type="Rhea" id="RHEA-COMP:12068"/>
        <dbReference type="Rhea" id="RHEA-COMP:12069"/>
        <dbReference type="ChEBI" id="CHEBI:65314"/>
        <dbReference type="ChEBI" id="CHEBI:65315"/>
    </reaction>
</comment>
<dbReference type="PANTHER" id="PTHR21600:SF44">
    <property type="entry name" value="RIBOSOMAL LARGE SUBUNIT PSEUDOURIDINE SYNTHASE D"/>
    <property type="match status" value="1"/>
</dbReference>
<dbReference type="NCBIfam" id="TIGR00005">
    <property type="entry name" value="rluA_subfam"/>
    <property type="match status" value="1"/>
</dbReference>
<proteinExistence type="inferred from homology"/>
<comment type="caution">
    <text evidence="7">The sequence shown here is derived from an EMBL/GenBank/DDBJ whole genome shotgun (WGS) entry which is preliminary data.</text>
</comment>
<comment type="similarity">
    <text evidence="2 5">Belongs to the pseudouridine synthase RluA family.</text>
</comment>
<dbReference type="InterPro" id="IPR020103">
    <property type="entry name" value="PsdUridine_synth_cat_dom_sf"/>
</dbReference>
<evidence type="ECO:0000256" key="5">
    <source>
        <dbReference type="RuleBase" id="RU362028"/>
    </source>
</evidence>
<dbReference type="InterPro" id="IPR050188">
    <property type="entry name" value="RluA_PseudoU_synthase"/>
</dbReference>
<evidence type="ECO:0000313" key="8">
    <source>
        <dbReference type="Proteomes" id="UP000823921"/>
    </source>
</evidence>
<dbReference type="InterPro" id="IPR006224">
    <property type="entry name" value="PsdUridine_synth_RluA-like_CS"/>
</dbReference>
<feature type="active site" evidence="4">
    <location>
        <position position="172"/>
    </location>
</feature>
<dbReference type="GO" id="GO:0140098">
    <property type="term" value="F:catalytic activity, acting on RNA"/>
    <property type="evidence" value="ECO:0007669"/>
    <property type="project" value="UniProtKB-ARBA"/>
</dbReference>
<dbReference type="PANTHER" id="PTHR21600">
    <property type="entry name" value="MITOCHONDRIAL RNA PSEUDOURIDINE SYNTHASE"/>
    <property type="match status" value="1"/>
</dbReference>
<sequence>MLAYLTIIHQKPPFEKHSLPCYTQKKRGGGPVDGEKGRRLTLTVASAWDGEKIDTLLRRELGLSGTVIKRIKWLEDGILLDGVRAITGQRAAAGQVLSVRVDDPDRPDAVLPMPGPVDVVYEDQDLLVVNKAPGVTVHPGPGNGRETLCNYIAYYYRQKGEPSGVHPVHRLDRGTSGLLVMAKHPLAQERLKGQLHTDAFRRIYLAVCDGVPVPEQGRVEAPIGRVPGSLIMRQADPSGQPAATRYRVVERAGDRALVELALETGRTHQIRVHMAWLGCPLTGDFLYGREDRALIARPALHSSELFLTHPITGAALHWTAPLPEDMAALLR</sequence>
<dbReference type="Gene3D" id="3.30.2350.10">
    <property type="entry name" value="Pseudouridine synthase"/>
    <property type="match status" value="1"/>
</dbReference>
<evidence type="ECO:0000256" key="3">
    <source>
        <dbReference type="ARBA" id="ARBA00023235"/>
    </source>
</evidence>
<dbReference type="EC" id="5.4.99.-" evidence="5"/>
<reference evidence="7" key="2">
    <citation type="submission" date="2021-04" db="EMBL/GenBank/DDBJ databases">
        <authorList>
            <person name="Gilroy R."/>
        </authorList>
    </citation>
    <scope>NUCLEOTIDE SEQUENCE</scope>
    <source>
        <strain evidence="7">CHK192-8294</strain>
    </source>
</reference>
<reference evidence="7" key="1">
    <citation type="journal article" date="2021" name="PeerJ">
        <title>Extensive microbial diversity within the chicken gut microbiome revealed by metagenomics and culture.</title>
        <authorList>
            <person name="Gilroy R."/>
            <person name="Ravi A."/>
            <person name="Getino M."/>
            <person name="Pursley I."/>
            <person name="Horton D.L."/>
            <person name="Alikhan N.F."/>
            <person name="Baker D."/>
            <person name="Gharbi K."/>
            <person name="Hall N."/>
            <person name="Watson M."/>
            <person name="Adriaenssens E.M."/>
            <person name="Foster-Nyarko E."/>
            <person name="Jarju S."/>
            <person name="Secka A."/>
            <person name="Antonio M."/>
            <person name="Oren A."/>
            <person name="Chaudhuri R.R."/>
            <person name="La Ragione R."/>
            <person name="Hildebrand F."/>
            <person name="Pallen M.J."/>
        </authorList>
    </citation>
    <scope>NUCLEOTIDE SEQUENCE</scope>
    <source>
        <strain evidence="7">CHK192-8294</strain>
    </source>
</reference>
<dbReference type="SUPFAM" id="SSF55120">
    <property type="entry name" value="Pseudouridine synthase"/>
    <property type="match status" value="1"/>
</dbReference>
<dbReference type="InterPro" id="IPR006225">
    <property type="entry name" value="PsdUridine_synth_RluC/D"/>
</dbReference>
<evidence type="ECO:0000256" key="2">
    <source>
        <dbReference type="ARBA" id="ARBA00010876"/>
    </source>
</evidence>
<name>A0A9D2MNX5_9FIRM</name>
<comment type="function">
    <text evidence="5">Responsible for synthesis of pseudouridine from uracil.</text>
</comment>
<dbReference type="CDD" id="cd02869">
    <property type="entry name" value="PseudoU_synth_RluA_like"/>
    <property type="match status" value="1"/>
</dbReference>
<protein>
    <recommendedName>
        <fullName evidence="5">Pseudouridine synthase</fullName>
        <ecNumber evidence="5">5.4.99.-</ecNumber>
    </recommendedName>
</protein>
<keyword evidence="3 5" id="KW-0413">Isomerase</keyword>
<evidence type="ECO:0000313" key="7">
    <source>
        <dbReference type="EMBL" id="HJB80984.1"/>
    </source>
</evidence>
<gene>
    <name evidence="7" type="ORF">H9712_08360</name>
</gene>